<feature type="transmembrane region" description="Helical" evidence="9">
    <location>
        <begin position="154"/>
        <end position="178"/>
    </location>
</feature>
<evidence type="ECO:0000256" key="7">
    <source>
        <dbReference type="ARBA" id="ARBA00022989"/>
    </source>
</evidence>
<dbReference type="PROSITE" id="PS51012">
    <property type="entry name" value="ABC_TM2"/>
    <property type="match status" value="1"/>
</dbReference>
<dbReference type="InterPro" id="IPR013525">
    <property type="entry name" value="ABC2_TM"/>
</dbReference>
<reference evidence="11" key="1">
    <citation type="journal article" date="2020" name="mSystems">
        <title>Genome- and Community-Level Interaction Insights into Carbon Utilization and Element Cycling Functions of Hydrothermarchaeota in Hydrothermal Sediment.</title>
        <authorList>
            <person name="Zhou Z."/>
            <person name="Liu Y."/>
            <person name="Xu W."/>
            <person name="Pan J."/>
            <person name="Luo Z.H."/>
            <person name="Li M."/>
        </authorList>
    </citation>
    <scope>NUCLEOTIDE SEQUENCE [LARGE SCALE GENOMIC DNA]</scope>
    <source>
        <strain evidence="11">SpSt-339</strain>
    </source>
</reference>
<feature type="transmembrane region" description="Helical" evidence="9">
    <location>
        <begin position="253"/>
        <end position="274"/>
    </location>
</feature>
<comment type="subcellular location">
    <subcellularLocation>
        <location evidence="1">Cell inner membrane</location>
        <topology evidence="1">Multi-pass membrane protein</topology>
    </subcellularLocation>
    <subcellularLocation>
        <location evidence="9">Cell membrane</location>
        <topology evidence="9">Multi-pass membrane protein</topology>
    </subcellularLocation>
</comment>
<dbReference type="InterPro" id="IPR047817">
    <property type="entry name" value="ABC2_TM_bact-type"/>
</dbReference>
<keyword evidence="8 9" id="KW-0472">Membrane</keyword>
<evidence type="ECO:0000256" key="8">
    <source>
        <dbReference type="ARBA" id="ARBA00023136"/>
    </source>
</evidence>
<gene>
    <name evidence="11" type="ORF">ENQ76_04540</name>
</gene>
<organism evidence="11">
    <name type="scientific">Schlesneria paludicola</name>
    <dbReference type="NCBI Taxonomy" id="360056"/>
    <lineage>
        <taxon>Bacteria</taxon>
        <taxon>Pseudomonadati</taxon>
        <taxon>Planctomycetota</taxon>
        <taxon>Planctomycetia</taxon>
        <taxon>Planctomycetales</taxon>
        <taxon>Planctomycetaceae</taxon>
        <taxon>Schlesneria</taxon>
    </lineage>
</organism>
<proteinExistence type="inferred from homology"/>
<keyword evidence="6 9" id="KW-0812">Transmembrane</keyword>
<dbReference type="PANTHER" id="PTHR30413:SF8">
    <property type="entry name" value="TRANSPORT PERMEASE PROTEIN"/>
    <property type="match status" value="1"/>
</dbReference>
<dbReference type="GO" id="GO:0140359">
    <property type="term" value="F:ABC-type transporter activity"/>
    <property type="evidence" value="ECO:0007669"/>
    <property type="project" value="InterPro"/>
</dbReference>
<sequence length="285" mass="32115">MRDEHITIIQATSAWRLVDWRELYAYRDLFRFLTWRSIKVRYAQSAVGIGWAVIQPLFQMLIFTLVFGWLAGMKSDGASFALFSLIALVPWTYFSNALNDSADSLVANAQMLSKVYFPRMVLPLSAVVAKLFDFAIAMMMAVILLIIARQPPTWGLLMFPYLVFLMMLSALGLGLWLTTLAIQFRDIKHAMPFIVQILMYAAPVVYPASLIPETYTLPGGLTVWPQWIYAVNPMVGVIEGFRSAFLGTRPMPFGWIALGTLTATLLTLTGALYFRSREKLFADVA</sequence>
<dbReference type="Pfam" id="PF01061">
    <property type="entry name" value="ABC2_membrane"/>
    <property type="match status" value="1"/>
</dbReference>
<evidence type="ECO:0000313" key="11">
    <source>
        <dbReference type="EMBL" id="HEN14722.1"/>
    </source>
</evidence>
<keyword evidence="5" id="KW-0997">Cell inner membrane</keyword>
<evidence type="ECO:0000256" key="9">
    <source>
        <dbReference type="RuleBase" id="RU361157"/>
    </source>
</evidence>
<evidence type="ECO:0000256" key="5">
    <source>
        <dbReference type="ARBA" id="ARBA00022519"/>
    </source>
</evidence>
<comment type="caution">
    <text evidence="11">The sequence shown here is derived from an EMBL/GenBank/DDBJ whole genome shotgun (WGS) entry which is preliminary data.</text>
</comment>
<dbReference type="GO" id="GO:0005886">
    <property type="term" value="C:plasma membrane"/>
    <property type="evidence" value="ECO:0007669"/>
    <property type="project" value="UniProtKB-SubCell"/>
</dbReference>
<evidence type="ECO:0000256" key="3">
    <source>
        <dbReference type="ARBA" id="ARBA00022448"/>
    </source>
</evidence>
<dbReference type="GO" id="GO:0015920">
    <property type="term" value="P:lipopolysaccharide transport"/>
    <property type="evidence" value="ECO:0007669"/>
    <property type="project" value="TreeGrafter"/>
</dbReference>
<evidence type="ECO:0000256" key="1">
    <source>
        <dbReference type="ARBA" id="ARBA00004429"/>
    </source>
</evidence>
<feature type="transmembrane region" description="Helical" evidence="9">
    <location>
        <begin position="190"/>
        <end position="211"/>
    </location>
</feature>
<keyword evidence="7 9" id="KW-1133">Transmembrane helix</keyword>
<keyword evidence="4 9" id="KW-1003">Cell membrane</keyword>
<feature type="transmembrane region" description="Helical" evidence="9">
    <location>
        <begin position="46"/>
        <end position="71"/>
    </location>
</feature>
<comment type="similarity">
    <text evidence="2 9">Belongs to the ABC-2 integral membrane protein family.</text>
</comment>
<evidence type="ECO:0000256" key="6">
    <source>
        <dbReference type="ARBA" id="ARBA00022692"/>
    </source>
</evidence>
<evidence type="ECO:0000259" key="10">
    <source>
        <dbReference type="PROSITE" id="PS51012"/>
    </source>
</evidence>
<feature type="domain" description="ABC transmembrane type-2" evidence="10">
    <location>
        <begin position="47"/>
        <end position="277"/>
    </location>
</feature>
<feature type="transmembrane region" description="Helical" evidence="9">
    <location>
        <begin position="77"/>
        <end position="99"/>
    </location>
</feature>
<dbReference type="EMBL" id="DSOK01000135">
    <property type="protein sequence ID" value="HEN14722.1"/>
    <property type="molecule type" value="Genomic_DNA"/>
</dbReference>
<dbReference type="PANTHER" id="PTHR30413">
    <property type="entry name" value="INNER MEMBRANE TRANSPORT PERMEASE"/>
    <property type="match status" value="1"/>
</dbReference>
<accession>A0A7C2JYC2</accession>
<name>A0A7C2JYC2_9PLAN</name>
<protein>
    <recommendedName>
        <fullName evidence="9">Transport permease protein</fullName>
    </recommendedName>
</protein>
<keyword evidence="3 9" id="KW-0813">Transport</keyword>
<feature type="transmembrane region" description="Helical" evidence="9">
    <location>
        <begin position="120"/>
        <end position="148"/>
    </location>
</feature>
<evidence type="ECO:0000256" key="4">
    <source>
        <dbReference type="ARBA" id="ARBA00022475"/>
    </source>
</evidence>
<evidence type="ECO:0000256" key="2">
    <source>
        <dbReference type="ARBA" id="ARBA00007783"/>
    </source>
</evidence>
<dbReference type="AlphaFoldDB" id="A0A7C2JYC2"/>